<dbReference type="EMBL" id="PDJD01000001">
    <property type="protein sequence ID" value="PFG20115.1"/>
    <property type="molecule type" value="Genomic_DNA"/>
</dbReference>
<reference evidence="1 2" key="1">
    <citation type="submission" date="2017-10" db="EMBL/GenBank/DDBJ databases">
        <title>Sequencing the genomes of 1000 actinobacteria strains.</title>
        <authorList>
            <person name="Klenk H.-P."/>
        </authorList>
    </citation>
    <scope>NUCLEOTIDE SEQUENCE [LARGE SCALE GENOMIC DNA]</scope>
    <source>
        <strain evidence="1 2">DSM 21801</strain>
    </source>
</reference>
<organism evidence="1 2">
    <name type="scientific">Serinibacter salmoneus</name>
    <dbReference type="NCBI Taxonomy" id="556530"/>
    <lineage>
        <taxon>Bacteria</taxon>
        <taxon>Bacillati</taxon>
        <taxon>Actinomycetota</taxon>
        <taxon>Actinomycetes</taxon>
        <taxon>Micrococcales</taxon>
        <taxon>Beutenbergiaceae</taxon>
        <taxon>Serinibacter</taxon>
    </lineage>
</organism>
<name>A0A2A9D1I2_9MICO</name>
<protein>
    <submittedName>
        <fullName evidence="1">Uncharacterized protein</fullName>
    </submittedName>
</protein>
<accession>A0A2A9D1I2</accession>
<comment type="caution">
    <text evidence="1">The sequence shown here is derived from an EMBL/GenBank/DDBJ whole genome shotgun (WGS) entry which is preliminary data.</text>
</comment>
<evidence type="ECO:0000313" key="1">
    <source>
        <dbReference type="EMBL" id="PFG20115.1"/>
    </source>
</evidence>
<dbReference type="PROSITE" id="PS51257">
    <property type="entry name" value="PROKAR_LIPOPROTEIN"/>
    <property type="match status" value="1"/>
</dbReference>
<dbReference type="Proteomes" id="UP000224915">
    <property type="component" value="Unassembled WGS sequence"/>
</dbReference>
<gene>
    <name evidence="1" type="ORF">ATL40_1700</name>
</gene>
<sequence>MSHRSAAATFTAGTLTAGILSAGMLSAGMLLGCTPGAPPPAPQPWIAPATNAPTHSPVGTSTGRGTPVAVDDAVAFTLETLALYVAGAQTGFEEGTTAQLTSRHAGASAAQLAEEIAHLRREGVRLHGEPAVTRVQVAAARRSTWHQERAEDGTLLASAWHERIVVDLCLDWADTEILRTGDGWGRHGLGAESARYTLTRVQGGDFAVREHQPAPEATC</sequence>
<dbReference type="AlphaFoldDB" id="A0A2A9D1I2"/>
<proteinExistence type="predicted"/>
<keyword evidence="2" id="KW-1185">Reference proteome</keyword>
<evidence type="ECO:0000313" key="2">
    <source>
        <dbReference type="Proteomes" id="UP000224915"/>
    </source>
</evidence>
<dbReference type="RefSeq" id="WP_098469144.1">
    <property type="nucleotide sequence ID" value="NZ_PDJD01000001.1"/>
</dbReference>